<protein>
    <recommendedName>
        <fullName evidence="8">Insulinase family protein</fullName>
    </recommendedName>
</protein>
<name>A0A085VWL4_9BACT</name>
<keyword evidence="7" id="KW-1185">Reference proteome</keyword>
<feature type="region of interest" description="Disordered" evidence="2">
    <location>
        <begin position="21"/>
        <end position="52"/>
    </location>
</feature>
<dbReference type="PANTHER" id="PTHR11851:SF49">
    <property type="entry name" value="MITOCHONDRIAL-PROCESSING PEPTIDASE SUBUNIT ALPHA"/>
    <property type="match status" value="1"/>
</dbReference>
<evidence type="ECO:0000313" key="6">
    <source>
        <dbReference type="EMBL" id="KFE59827.1"/>
    </source>
</evidence>
<accession>A0A085VWL4</accession>
<keyword evidence="3" id="KW-0732">Signal</keyword>
<dbReference type="InterPro" id="IPR007863">
    <property type="entry name" value="Peptidase_M16_C"/>
</dbReference>
<dbReference type="Gene3D" id="3.30.830.10">
    <property type="entry name" value="Metalloenzyme, LuxS/M16 peptidase-like"/>
    <property type="match status" value="2"/>
</dbReference>
<gene>
    <name evidence="6" type="ORF">DB31_6100</name>
</gene>
<dbReference type="STRING" id="394096.DB31_6100"/>
<dbReference type="Proteomes" id="UP000028725">
    <property type="component" value="Unassembled WGS sequence"/>
</dbReference>
<dbReference type="InterPro" id="IPR011249">
    <property type="entry name" value="Metalloenz_LuxS/M16"/>
</dbReference>
<feature type="domain" description="Peptidase M16 N-terminal" evidence="4">
    <location>
        <begin position="75"/>
        <end position="214"/>
    </location>
</feature>
<feature type="chain" id="PRO_5001799091" description="Insulinase family protein" evidence="3">
    <location>
        <begin position="22"/>
        <end position="541"/>
    </location>
</feature>
<evidence type="ECO:0000259" key="4">
    <source>
        <dbReference type="Pfam" id="PF00675"/>
    </source>
</evidence>
<dbReference type="AlphaFoldDB" id="A0A085VWL4"/>
<evidence type="ECO:0000256" key="3">
    <source>
        <dbReference type="SAM" id="SignalP"/>
    </source>
</evidence>
<dbReference type="GO" id="GO:0046872">
    <property type="term" value="F:metal ion binding"/>
    <property type="evidence" value="ECO:0007669"/>
    <property type="project" value="InterPro"/>
</dbReference>
<dbReference type="Pfam" id="PF00675">
    <property type="entry name" value="Peptidase_M16"/>
    <property type="match status" value="1"/>
</dbReference>
<sequence>MNAFTRNLAAVVSSLWLAACASSPQPTPTPEQAPAQPQASAPAAKAPALAPAAPLSPVPATPLKQPAPMQLVVLASPENPIVSFRLVFRAGSVDDPAGKEGLTALTANVLAEGGTRKLSSAQLLEALFPMAATLDVYPDKEFTTFSGRVHKDFLPRFLEIFTDVLLEPRYDPNEFERLRTDAINTVRNRLRSENDEQLGQVALDALLFRGHPYAHFVGGTVQGLQGLTLDDVKAHARRVFTQDRIVIGLAGPVDDKLKQSITSRLSALPATGAPRVELPPVPVQPGRAVIIQKPTLSTAISMGYATPLRRGDPDFFPVAFALSYLGEHRQFHGVLFNELRERRGLNYGDYAYAEHFTEQPGTTYARTNIARTQQDISLWIRPVVPANASFATHGAVYYLDQLVQQGISREQFELIRGFLMSYTRLWEQTDQRRLGYAIDSLFYGTPNFLEQYRKALGDMTPESVHEAVRRRLRPDALSFAFVTQDAPALVNALKAPTAAPLSYASAKPPELLEVDKAIIQQPLPLKPETIEVFSASSFMEK</sequence>
<proteinExistence type="inferred from homology"/>
<dbReference type="PATRIC" id="fig|394096.3.peg.8817"/>
<evidence type="ECO:0000259" key="5">
    <source>
        <dbReference type="Pfam" id="PF05193"/>
    </source>
</evidence>
<comment type="caution">
    <text evidence="6">The sequence shown here is derived from an EMBL/GenBank/DDBJ whole genome shotgun (WGS) entry which is preliminary data.</text>
</comment>
<organism evidence="6 7">
    <name type="scientific">Hyalangium minutum</name>
    <dbReference type="NCBI Taxonomy" id="394096"/>
    <lineage>
        <taxon>Bacteria</taxon>
        <taxon>Pseudomonadati</taxon>
        <taxon>Myxococcota</taxon>
        <taxon>Myxococcia</taxon>
        <taxon>Myxococcales</taxon>
        <taxon>Cystobacterineae</taxon>
        <taxon>Archangiaceae</taxon>
        <taxon>Hyalangium</taxon>
    </lineage>
</organism>
<evidence type="ECO:0000313" key="7">
    <source>
        <dbReference type="Proteomes" id="UP000028725"/>
    </source>
</evidence>
<evidence type="ECO:0000256" key="2">
    <source>
        <dbReference type="SAM" id="MobiDB-lite"/>
    </source>
</evidence>
<dbReference type="Pfam" id="PF05193">
    <property type="entry name" value="Peptidase_M16_C"/>
    <property type="match status" value="1"/>
</dbReference>
<dbReference type="PANTHER" id="PTHR11851">
    <property type="entry name" value="METALLOPROTEASE"/>
    <property type="match status" value="1"/>
</dbReference>
<evidence type="ECO:0008006" key="8">
    <source>
        <dbReference type="Google" id="ProtNLM"/>
    </source>
</evidence>
<dbReference type="PROSITE" id="PS51257">
    <property type="entry name" value="PROKAR_LIPOPROTEIN"/>
    <property type="match status" value="1"/>
</dbReference>
<feature type="domain" description="Peptidase M16 C-terminal" evidence="5">
    <location>
        <begin position="227"/>
        <end position="414"/>
    </location>
</feature>
<reference evidence="6 7" key="1">
    <citation type="submission" date="2014-04" db="EMBL/GenBank/DDBJ databases">
        <title>Genome assembly of Hyalangium minutum DSM 14724.</title>
        <authorList>
            <person name="Sharma G."/>
            <person name="Subramanian S."/>
        </authorList>
    </citation>
    <scope>NUCLEOTIDE SEQUENCE [LARGE SCALE GENOMIC DNA]</scope>
    <source>
        <strain evidence="6 7">DSM 14724</strain>
    </source>
</reference>
<feature type="compositionally biased region" description="Low complexity" evidence="2">
    <location>
        <begin position="32"/>
        <end position="52"/>
    </location>
</feature>
<dbReference type="OrthoDB" id="9811314at2"/>
<dbReference type="InterPro" id="IPR050361">
    <property type="entry name" value="MPP/UQCRC_Complex"/>
</dbReference>
<feature type="signal peptide" evidence="3">
    <location>
        <begin position="1"/>
        <end position="21"/>
    </location>
</feature>
<dbReference type="EMBL" id="JMCB01000032">
    <property type="protein sequence ID" value="KFE59827.1"/>
    <property type="molecule type" value="Genomic_DNA"/>
</dbReference>
<dbReference type="SUPFAM" id="SSF63411">
    <property type="entry name" value="LuxS/MPP-like metallohydrolase"/>
    <property type="match status" value="2"/>
</dbReference>
<evidence type="ECO:0000256" key="1">
    <source>
        <dbReference type="ARBA" id="ARBA00007261"/>
    </source>
</evidence>
<dbReference type="InterPro" id="IPR011765">
    <property type="entry name" value="Pept_M16_N"/>
</dbReference>
<comment type="similarity">
    <text evidence="1">Belongs to the peptidase M16 family.</text>
</comment>
<dbReference type="RefSeq" id="WP_044199579.1">
    <property type="nucleotide sequence ID" value="NZ_JMCB01000032.1"/>
</dbReference>